<dbReference type="PANTHER" id="PTHR10509:SF14">
    <property type="entry name" value="CAFFEOYL-COA O-METHYLTRANSFERASE 3-RELATED"/>
    <property type="match status" value="1"/>
</dbReference>
<accession>A0A7Y9FDC7</accession>
<dbReference type="InterPro" id="IPR002935">
    <property type="entry name" value="SAM_O-MeTrfase"/>
</dbReference>
<dbReference type="AlphaFoldDB" id="A0A7Y9FDC7"/>
<dbReference type="Gene3D" id="3.40.50.150">
    <property type="entry name" value="Vaccinia Virus protein VP39"/>
    <property type="match status" value="1"/>
</dbReference>
<dbReference type="Proteomes" id="UP000618382">
    <property type="component" value="Unassembled WGS sequence"/>
</dbReference>
<dbReference type="InterPro" id="IPR050362">
    <property type="entry name" value="Cation-dep_OMT"/>
</dbReference>
<evidence type="ECO:0000256" key="1">
    <source>
        <dbReference type="ARBA" id="ARBA00022603"/>
    </source>
</evidence>
<evidence type="ECO:0000256" key="2">
    <source>
        <dbReference type="ARBA" id="ARBA00022679"/>
    </source>
</evidence>
<keyword evidence="2 5" id="KW-0808">Transferase</keyword>
<dbReference type="EMBL" id="BONN01000002">
    <property type="protein sequence ID" value="GIG31891.1"/>
    <property type="molecule type" value="Genomic_DNA"/>
</dbReference>
<protein>
    <submittedName>
        <fullName evidence="4 5">O-methyltransferase</fullName>
    </submittedName>
</protein>
<keyword evidence="3" id="KW-0949">S-adenosyl-L-methionine</keyword>
<evidence type="ECO:0000313" key="5">
    <source>
        <dbReference type="EMBL" id="NYD84822.1"/>
    </source>
</evidence>
<dbReference type="PROSITE" id="PS51682">
    <property type="entry name" value="SAM_OMT_I"/>
    <property type="match status" value="1"/>
</dbReference>
<dbReference type="PANTHER" id="PTHR10509">
    <property type="entry name" value="O-METHYLTRANSFERASE-RELATED"/>
    <property type="match status" value="1"/>
</dbReference>
<dbReference type="RefSeq" id="WP_140458890.1">
    <property type="nucleotide sequence ID" value="NZ_BAABFI010000003.1"/>
</dbReference>
<dbReference type="SUPFAM" id="SSF53335">
    <property type="entry name" value="S-adenosyl-L-methionine-dependent methyltransferases"/>
    <property type="match status" value="1"/>
</dbReference>
<proteinExistence type="predicted"/>
<dbReference type="Proteomes" id="UP000577956">
    <property type="component" value="Unassembled WGS sequence"/>
</dbReference>
<reference evidence="5 6" key="1">
    <citation type="submission" date="2020-07" db="EMBL/GenBank/DDBJ databases">
        <title>Sequencing the genomes of 1000 actinobacteria strains.</title>
        <authorList>
            <person name="Klenk H.-P."/>
        </authorList>
    </citation>
    <scope>NUCLEOTIDE SEQUENCE [LARGE SCALE GENOMIC DNA]</scope>
    <source>
        <strain evidence="5 6">DSM 24482</strain>
    </source>
</reference>
<evidence type="ECO:0000256" key="3">
    <source>
        <dbReference type="ARBA" id="ARBA00022691"/>
    </source>
</evidence>
<dbReference type="GO" id="GO:0032259">
    <property type="term" value="P:methylation"/>
    <property type="evidence" value="ECO:0007669"/>
    <property type="project" value="UniProtKB-KW"/>
</dbReference>
<dbReference type="GO" id="GO:0008171">
    <property type="term" value="F:O-methyltransferase activity"/>
    <property type="evidence" value="ECO:0007669"/>
    <property type="project" value="InterPro"/>
</dbReference>
<reference evidence="4 7" key="2">
    <citation type="submission" date="2021-01" db="EMBL/GenBank/DDBJ databases">
        <title>Whole genome shotgun sequence of Cellulomonas oligotrophica NBRC 109435.</title>
        <authorList>
            <person name="Komaki H."/>
            <person name="Tamura T."/>
        </authorList>
    </citation>
    <scope>NUCLEOTIDE SEQUENCE [LARGE SCALE GENOMIC DNA]</scope>
    <source>
        <strain evidence="4 7">NBRC 109435</strain>
    </source>
</reference>
<evidence type="ECO:0000313" key="7">
    <source>
        <dbReference type="Proteomes" id="UP000618382"/>
    </source>
</evidence>
<sequence>MTDSTAPETPQQTWSAVDAFFADLTAEPTAAVRVREAAAAAGLPDIAVAPNQGRLLTLLARTAGARRVLEVGTLGGYSTWWLTQALPADGSVVTLELVPEHAAVARASLDAAGVGHRVDIRVGPALASLDALATEGVEPFDLVFVDADKQQLAAYTERVVTLSRPGTLVVVDNVVRAGGVVDPAHPDDRVQGVRAFAAAVAADDRLEATVVQTVGAKGYDGFALLRVR</sequence>
<comment type="caution">
    <text evidence="5">The sequence shown here is derived from an EMBL/GenBank/DDBJ whole genome shotgun (WGS) entry which is preliminary data.</text>
</comment>
<gene>
    <name evidence="5" type="ORF">BKA21_000371</name>
    <name evidence="4" type="ORF">Col01nite_10500</name>
</gene>
<keyword evidence="7" id="KW-1185">Reference proteome</keyword>
<dbReference type="EMBL" id="JACCBK010000001">
    <property type="protein sequence ID" value="NYD84822.1"/>
    <property type="molecule type" value="Genomic_DNA"/>
</dbReference>
<dbReference type="GO" id="GO:0008757">
    <property type="term" value="F:S-adenosylmethionine-dependent methyltransferase activity"/>
    <property type="evidence" value="ECO:0007669"/>
    <property type="project" value="TreeGrafter"/>
</dbReference>
<evidence type="ECO:0000313" key="6">
    <source>
        <dbReference type="Proteomes" id="UP000577956"/>
    </source>
</evidence>
<organism evidence="5 6">
    <name type="scientific">Cellulomonas oligotrophica</name>
    <dbReference type="NCBI Taxonomy" id="931536"/>
    <lineage>
        <taxon>Bacteria</taxon>
        <taxon>Bacillati</taxon>
        <taxon>Actinomycetota</taxon>
        <taxon>Actinomycetes</taxon>
        <taxon>Micrococcales</taxon>
        <taxon>Cellulomonadaceae</taxon>
        <taxon>Cellulomonas</taxon>
    </lineage>
</organism>
<dbReference type="InterPro" id="IPR029063">
    <property type="entry name" value="SAM-dependent_MTases_sf"/>
</dbReference>
<name>A0A7Y9FDC7_9CELL</name>
<dbReference type="Pfam" id="PF01596">
    <property type="entry name" value="Methyltransf_3"/>
    <property type="match status" value="1"/>
</dbReference>
<keyword evidence="1 5" id="KW-0489">Methyltransferase</keyword>
<evidence type="ECO:0000313" key="4">
    <source>
        <dbReference type="EMBL" id="GIG31891.1"/>
    </source>
</evidence>